<organism evidence="1 2">
    <name type="scientific">Macroventuria anomochaeta</name>
    <dbReference type="NCBI Taxonomy" id="301207"/>
    <lineage>
        <taxon>Eukaryota</taxon>
        <taxon>Fungi</taxon>
        <taxon>Dikarya</taxon>
        <taxon>Ascomycota</taxon>
        <taxon>Pezizomycotina</taxon>
        <taxon>Dothideomycetes</taxon>
        <taxon>Pleosporomycetidae</taxon>
        <taxon>Pleosporales</taxon>
        <taxon>Pleosporineae</taxon>
        <taxon>Didymellaceae</taxon>
        <taxon>Macroventuria</taxon>
    </lineage>
</organism>
<proteinExistence type="predicted"/>
<accession>A0ACB6S4R8</accession>
<keyword evidence="2" id="KW-1185">Reference proteome</keyword>
<dbReference type="EMBL" id="MU006711">
    <property type="protein sequence ID" value="KAF2629044.1"/>
    <property type="molecule type" value="Genomic_DNA"/>
</dbReference>
<evidence type="ECO:0000313" key="2">
    <source>
        <dbReference type="Proteomes" id="UP000799754"/>
    </source>
</evidence>
<dbReference type="Proteomes" id="UP000799754">
    <property type="component" value="Unassembled WGS sequence"/>
</dbReference>
<gene>
    <name evidence="1" type="ORF">BU25DRAFT_409514</name>
</gene>
<name>A0ACB6S4R8_9PLEO</name>
<sequence length="182" mass="20066">METNRDAIGKWSVEGSRAELQKLTENFHPVVKKLCELAVTPLLWTICCREPLASCVKGRAVAIGDACHPHLPHHGQGAAAAAEDAASLGVFLSGVQQPVTPSGVPAVLRRWESFRLPRVKAIQLITITFPMPIEELESKIRALGYHGVLPQNVDSHEKMITRWLFGYDVEAEAAKYCEVFQV</sequence>
<protein>
    <submittedName>
        <fullName evidence="1">Uncharacterized protein</fullName>
    </submittedName>
</protein>
<reference evidence="1" key="1">
    <citation type="journal article" date="2020" name="Stud. Mycol.">
        <title>101 Dothideomycetes genomes: a test case for predicting lifestyles and emergence of pathogens.</title>
        <authorList>
            <person name="Haridas S."/>
            <person name="Albert R."/>
            <person name="Binder M."/>
            <person name="Bloem J."/>
            <person name="Labutti K."/>
            <person name="Salamov A."/>
            <person name="Andreopoulos B."/>
            <person name="Baker S."/>
            <person name="Barry K."/>
            <person name="Bills G."/>
            <person name="Bluhm B."/>
            <person name="Cannon C."/>
            <person name="Castanera R."/>
            <person name="Culley D."/>
            <person name="Daum C."/>
            <person name="Ezra D."/>
            <person name="Gonzalez J."/>
            <person name="Henrissat B."/>
            <person name="Kuo A."/>
            <person name="Liang C."/>
            <person name="Lipzen A."/>
            <person name="Lutzoni F."/>
            <person name="Magnuson J."/>
            <person name="Mondo S."/>
            <person name="Nolan M."/>
            <person name="Ohm R."/>
            <person name="Pangilinan J."/>
            <person name="Park H.-J."/>
            <person name="Ramirez L."/>
            <person name="Alfaro M."/>
            <person name="Sun H."/>
            <person name="Tritt A."/>
            <person name="Yoshinaga Y."/>
            <person name="Zwiers L.-H."/>
            <person name="Turgeon B."/>
            <person name="Goodwin S."/>
            <person name="Spatafora J."/>
            <person name="Crous P."/>
            <person name="Grigoriev I."/>
        </authorList>
    </citation>
    <scope>NUCLEOTIDE SEQUENCE</scope>
    <source>
        <strain evidence="1">CBS 525.71</strain>
    </source>
</reference>
<evidence type="ECO:0000313" key="1">
    <source>
        <dbReference type="EMBL" id="KAF2629044.1"/>
    </source>
</evidence>
<comment type="caution">
    <text evidence="1">The sequence shown here is derived from an EMBL/GenBank/DDBJ whole genome shotgun (WGS) entry which is preliminary data.</text>
</comment>